<reference evidence="3" key="2">
    <citation type="submission" date="2020-09" db="EMBL/GenBank/DDBJ databases">
        <authorList>
            <person name="Sun Q."/>
            <person name="Ohkuma M."/>
        </authorList>
    </citation>
    <scope>NUCLEOTIDE SEQUENCE</scope>
    <source>
        <strain evidence="3">JCM 19596</strain>
    </source>
</reference>
<dbReference type="PRINTS" id="PR00081">
    <property type="entry name" value="GDHRDH"/>
</dbReference>
<evidence type="ECO:0000313" key="3">
    <source>
        <dbReference type="EMBL" id="GGL48074.1"/>
    </source>
</evidence>
<keyword evidence="4" id="KW-1185">Reference proteome</keyword>
<comment type="similarity">
    <text evidence="1">Belongs to the short-chain dehydrogenases/reductases (SDR) family.</text>
</comment>
<dbReference type="GO" id="GO:0016491">
    <property type="term" value="F:oxidoreductase activity"/>
    <property type="evidence" value="ECO:0007669"/>
    <property type="project" value="UniProtKB-KW"/>
</dbReference>
<keyword evidence="2" id="KW-0560">Oxidoreductase</keyword>
<accession>A0A830FHK2</accession>
<reference evidence="3" key="1">
    <citation type="journal article" date="2014" name="Int. J. Syst. Evol. Microbiol.">
        <title>Complete genome sequence of Corynebacterium casei LMG S-19264T (=DSM 44701T), isolated from a smear-ripened cheese.</title>
        <authorList>
            <consortium name="US DOE Joint Genome Institute (JGI-PGF)"/>
            <person name="Walter F."/>
            <person name="Albersmeier A."/>
            <person name="Kalinowski J."/>
            <person name="Ruckert C."/>
        </authorList>
    </citation>
    <scope>NUCLEOTIDE SEQUENCE</scope>
    <source>
        <strain evidence="3">JCM 19596</strain>
    </source>
</reference>
<proteinExistence type="inferred from homology"/>
<dbReference type="RefSeq" id="WP_188975102.1">
    <property type="nucleotide sequence ID" value="NZ_BMPG01000001.1"/>
</dbReference>
<gene>
    <name evidence="3" type="ORF">GCM10009039_02830</name>
</gene>
<dbReference type="PANTHER" id="PTHR43669:SF3">
    <property type="entry name" value="ALCOHOL DEHYDROGENASE, PUTATIVE (AFU_ORTHOLOGUE AFUA_3G03445)-RELATED"/>
    <property type="match status" value="1"/>
</dbReference>
<dbReference type="Proteomes" id="UP000607197">
    <property type="component" value="Unassembled WGS sequence"/>
</dbReference>
<evidence type="ECO:0000313" key="4">
    <source>
        <dbReference type="Proteomes" id="UP000607197"/>
    </source>
</evidence>
<dbReference type="InterPro" id="IPR036291">
    <property type="entry name" value="NAD(P)-bd_dom_sf"/>
</dbReference>
<dbReference type="PANTHER" id="PTHR43669">
    <property type="entry name" value="5-KETO-D-GLUCONATE 5-REDUCTASE"/>
    <property type="match status" value="1"/>
</dbReference>
<dbReference type="Pfam" id="PF00106">
    <property type="entry name" value="adh_short"/>
    <property type="match status" value="1"/>
</dbReference>
<dbReference type="Gene3D" id="3.40.50.720">
    <property type="entry name" value="NAD(P)-binding Rossmann-like Domain"/>
    <property type="match status" value="1"/>
</dbReference>
<sequence>MTLDGETVVVTGASRGLGAAVARAFGSLGAHVAMCARSAEDLDWVAADVIEAGGSATTVRADVRDEYDVELFAERAAREGESASVRVVVANAGVAHGTPGDTPLGESSYAAFDDTLRTNVRGVHATIRECLPHLTGDARVLVPSGSVADEAQPGYGAYAVSKAAAEAVVRQYAAERPEVYGVLRPGVLATDLTDGAGRDPADAADMVAWAATDADPDAIDGRTTDLRAWKRATRD</sequence>
<protein>
    <submittedName>
        <fullName evidence="3">Short-chain dehydrogenase</fullName>
    </submittedName>
</protein>
<evidence type="ECO:0000256" key="1">
    <source>
        <dbReference type="ARBA" id="ARBA00006484"/>
    </source>
</evidence>
<name>A0A830FHK2_9EURY</name>
<organism evidence="3 4">
    <name type="scientific">Halocalculus aciditolerans</name>
    <dbReference type="NCBI Taxonomy" id="1383812"/>
    <lineage>
        <taxon>Archaea</taxon>
        <taxon>Methanobacteriati</taxon>
        <taxon>Methanobacteriota</taxon>
        <taxon>Stenosarchaea group</taxon>
        <taxon>Halobacteria</taxon>
        <taxon>Halobacteriales</taxon>
        <taxon>Halobacteriaceae</taxon>
        <taxon>Halocalculus</taxon>
    </lineage>
</organism>
<evidence type="ECO:0000256" key="2">
    <source>
        <dbReference type="ARBA" id="ARBA00023002"/>
    </source>
</evidence>
<dbReference type="SUPFAM" id="SSF51735">
    <property type="entry name" value="NAD(P)-binding Rossmann-fold domains"/>
    <property type="match status" value="1"/>
</dbReference>
<dbReference type="InterPro" id="IPR002347">
    <property type="entry name" value="SDR_fam"/>
</dbReference>
<dbReference type="OrthoDB" id="213346at2157"/>
<comment type="caution">
    <text evidence="3">The sequence shown here is derived from an EMBL/GenBank/DDBJ whole genome shotgun (WGS) entry which is preliminary data.</text>
</comment>
<dbReference type="AlphaFoldDB" id="A0A830FHK2"/>
<dbReference type="CDD" id="cd05233">
    <property type="entry name" value="SDR_c"/>
    <property type="match status" value="1"/>
</dbReference>
<dbReference type="EMBL" id="BMPG01000001">
    <property type="protein sequence ID" value="GGL48074.1"/>
    <property type="molecule type" value="Genomic_DNA"/>
</dbReference>